<dbReference type="GO" id="GO:0006508">
    <property type="term" value="P:proteolysis"/>
    <property type="evidence" value="ECO:0007669"/>
    <property type="project" value="InterPro"/>
</dbReference>
<dbReference type="SMART" id="SM00115">
    <property type="entry name" value="CASc"/>
    <property type="match status" value="1"/>
</dbReference>
<feature type="region of interest" description="Disordered" evidence="3">
    <location>
        <begin position="98"/>
        <end position="121"/>
    </location>
</feature>
<dbReference type="InterPro" id="IPR002398">
    <property type="entry name" value="Pept_C14"/>
</dbReference>
<feature type="domain" description="Caspase family p20" evidence="5">
    <location>
        <begin position="324"/>
        <end position="447"/>
    </location>
</feature>
<dbReference type="GO" id="GO:0006915">
    <property type="term" value="P:apoptotic process"/>
    <property type="evidence" value="ECO:0007669"/>
    <property type="project" value="TreeGrafter"/>
</dbReference>
<dbReference type="InterPro" id="IPR001309">
    <property type="entry name" value="Pept_C14_p20"/>
</dbReference>
<proteinExistence type="inferred from homology"/>
<feature type="region of interest" description="Disordered" evidence="3">
    <location>
        <begin position="1"/>
        <end position="38"/>
    </location>
</feature>
<dbReference type="Gene3D" id="3.40.50.1460">
    <property type="match status" value="1"/>
</dbReference>
<dbReference type="InterPro" id="IPR029030">
    <property type="entry name" value="Caspase-like_dom_sf"/>
</dbReference>
<dbReference type="Proteomes" id="UP000078200">
    <property type="component" value="Unassembled WGS sequence"/>
</dbReference>
<evidence type="ECO:0008006" key="8">
    <source>
        <dbReference type="Google" id="ProtNLM"/>
    </source>
</evidence>
<dbReference type="SUPFAM" id="SSF52129">
    <property type="entry name" value="Caspase-like"/>
    <property type="match status" value="1"/>
</dbReference>
<dbReference type="GO" id="GO:0043525">
    <property type="term" value="P:positive regulation of neuron apoptotic process"/>
    <property type="evidence" value="ECO:0007669"/>
    <property type="project" value="TreeGrafter"/>
</dbReference>
<evidence type="ECO:0000256" key="2">
    <source>
        <dbReference type="RuleBase" id="RU003971"/>
    </source>
</evidence>
<evidence type="ECO:0000256" key="1">
    <source>
        <dbReference type="ARBA" id="ARBA00010134"/>
    </source>
</evidence>
<dbReference type="InterPro" id="IPR015917">
    <property type="entry name" value="Pept_C14A"/>
</dbReference>
<dbReference type="PROSITE" id="PS50208">
    <property type="entry name" value="CASPASE_P20"/>
    <property type="match status" value="1"/>
</dbReference>
<feature type="compositionally biased region" description="Basic and acidic residues" evidence="3">
    <location>
        <begin position="9"/>
        <end position="27"/>
    </location>
</feature>
<organism evidence="6 7">
    <name type="scientific">Glossina austeni</name>
    <name type="common">Savannah tsetse fly</name>
    <dbReference type="NCBI Taxonomy" id="7395"/>
    <lineage>
        <taxon>Eukaryota</taxon>
        <taxon>Metazoa</taxon>
        <taxon>Ecdysozoa</taxon>
        <taxon>Arthropoda</taxon>
        <taxon>Hexapoda</taxon>
        <taxon>Insecta</taxon>
        <taxon>Pterygota</taxon>
        <taxon>Neoptera</taxon>
        <taxon>Endopterygota</taxon>
        <taxon>Diptera</taxon>
        <taxon>Brachycera</taxon>
        <taxon>Muscomorpha</taxon>
        <taxon>Hippoboscoidea</taxon>
        <taxon>Glossinidae</taxon>
        <taxon>Glossina</taxon>
    </lineage>
</organism>
<feature type="region of interest" description="Disordered" evidence="3">
    <location>
        <begin position="254"/>
        <end position="279"/>
    </location>
</feature>
<keyword evidence="7" id="KW-1185">Reference proteome</keyword>
<dbReference type="PANTHER" id="PTHR10454">
    <property type="entry name" value="CASPASE"/>
    <property type="match status" value="1"/>
</dbReference>
<dbReference type="PROSITE" id="PS50207">
    <property type="entry name" value="CASPASE_P10"/>
    <property type="match status" value="1"/>
</dbReference>
<evidence type="ECO:0000313" key="6">
    <source>
        <dbReference type="EnsemblMetazoa" id="GAUT024328-PA"/>
    </source>
</evidence>
<comment type="similarity">
    <text evidence="1 2">Belongs to the peptidase C14A family.</text>
</comment>
<feature type="compositionally biased region" description="Polar residues" evidence="3">
    <location>
        <begin position="101"/>
        <end position="117"/>
    </location>
</feature>
<sequence>MNWRKNFNKKPDSDLNMHSLVKQDPRTKVKTTSAQTETTNTTTHNATIFNNKTVTFQTTKQTITNTQSACITEISTRRTPTPEELEEMMRTLHLQKKSETRTFTTSANSRRTRPSNLASIPSISTKSSTKFKSSASPVSRLIFNYESSTDDTHTKGHKTPTLVRTEETTVTQKNGRTFTQHVEKKHIKFKFPSPNSPLNRSNYMGEDSYKFSSDAKALLPPTTYSPGMMTNTYTSPYTQRNIASFTKPISTIPKTATTSTATRTTPSTKSSSSGSSSSISNSFNFCKTPTGLTEPLGSLKLGTVNASTSNVMASGKTLTTPPLKPGYAYIFNNFVFDNPNNEERVGSAEDVKALQDTFEYFKLKVTVIDNAKVNKIRKTVEKVQNKDFSGYACLIIVILSHGSRHEEIAAKDGHYSIDDDMLFPILKNRSLNDKPKLFFIQACKGSMETLGPYKDAVPFQAAGNASEILKCYSTFEGFVSYRSDKGSVFIQTLCQNLKLFGCTKNIKDIMELVTQIVKQQSQSKQIPAYTSTLTKPFVFGDYVKWVQ</sequence>
<evidence type="ECO:0000313" key="7">
    <source>
        <dbReference type="Proteomes" id="UP000078200"/>
    </source>
</evidence>
<reference evidence="6" key="1">
    <citation type="submission" date="2020-05" db="UniProtKB">
        <authorList>
            <consortium name="EnsemblMetazoa"/>
        </authorList>
    </citation>
    <scope>IDENTIFICATION</scope>
    <source>
        <strain evidence="6">TTRI</strain>
    </source>
</reference>
<dbReference type="PANTHER" id="PTHR10454:SF232">
    <property type="entry name" value="AT03047P-RELATED"/>
    <property type="match status" value="1"/>
</dbReference>
<dbReference type="InterPro" id="IPR002138">
    <property type="entry name" value="Pept_C14_p10"/>
</dbReference>
<accession>A0A1A9V3A7</accession>
<evidence type="ECO:0000256" key="3">
    <source>
        <dbReference type="SAM" id="MobiDB-lite"/>
    </source>
</evidence>
<dbReference type="VEuPathDB" id="VectorBase:GAUT024328"/>
<name>A0A1A9V3A7_GLOAU</name>
<dbReference type="EnsemblMetazoa" id="GAUT024328-RA">
    <property type="protein sequence ID" value="GAUT024328-PA"/>
    <property type="gene ID" value="GAUT024328"/>
</dbReference>
<dbReference type="AlphaFoldDB" id="A0A1A9V3A7"/>
<feature type="domain" description="Caspase family p10" evidence="4">
    <location>
        <begin position="466"/>
        <end position="541"/>
    </location>
</feature>
<dbReference type="GO" id="GO:0004197">
    <property type="term" value="F:cysteine-type endopeptidase activity"/>
    <property type="evidence" value="ECO:0007669"/>
    <property type="project" value="InterPro"/>
</dbReference>
<protein>
    <recommendedName>
        <fullName evidence="8">Caspase family p20 domain-containing protein</fullName>
    </recommendedName>
</protein>
<dbReference type="Pfam" id="PF00656">
    <property type="entry name" value="Peptidase_C14"/>
    <property type="match status" value="1"/>
</dbReference>
<evidence type="ECO:0000259" key="4">
    <source>
        <dbReference type="PROSITE" id="PS50207"/>
    </source>
</evidence>
<dbReference type="STRING" id="7395.A0A1A9V3A7"/>
<dbReference type="InterPro" id="IPR011600">
    <property type="entry name" value="Pept_C14_caspase"/>
</dbReference>
<dbReference type="PRINTS" id="PR00376">
    <property type="entry name" value="IL1BCENZYME"/>
</dbReference>
<evidence type="ECO:0000259" key="5">
    <source>
        <dbReference type="PROSITE" id="PS50208"/>
    </source>
</evidence>
<dbReference type="GO" id="GO:0005737">
    <property type="term" value="C:cytoplasm"/>
    <property type="evidence" value="ECO:0007669"/>
    <property type="project" value="TreeGrafter"/>
</dbReference>